<dbReference type="AlphaFoldDB" id="A0AA96GFP1"/>
<sequence length="115" mass="13010">MRKNVFLGVMILLGVWCLLYVGVKIDMWRLGYAIEELETQRAVFKKQQEGLQVRLSQLTDPQRVAQRAQSQLGLTVAQEGQIVMVSVDTLPQSESDGYFPVRLVREFGNTVVSLP</sequence>
<organism evidence="2 3">
    <name type="scientific">Candidatus Nitrospira allomarina</name>
    <dbReference type="NCBI Taxonomy" id="3020900"/>
    <lineage>
        <taxon>Bacteria</taxon>
        <taxon>Pseudomonadati</taxon>
        <taxon>Nitrospirota</taxon>
        <taxon>Nitrospiria</taxon>
        <taxon>Nitrospirales</taxon>
        <taxon>Nitrospiraceae</taxon>
        <taxon>Nitrospira</taxon>
    </lineage>
</organism>
<protein>
    <recommendedName>
        <fullName evidence="4">Cell division protein FtsL</fullName>
    </recommendedName>
</protein>
<keyword evidence="1" id="KW-0812">Transmembrane</keyword>
<reference evidence="2 3" key="1">
    <citation type="submission" date="2023-01" db="EMBL/GenBank/DDBJ databases">
        <title>Cultivation and genomic characterization of new, ubiquitous marine nitrite-oxidizing bacteria from the Nitrospirales.</title>
        <authorList>
            <person name="Mueller A.J."/>
            <person name="Daebeler A."/>
            <person name="Herbold C.W."/>
            <person name="Kirkegaard R.H."/>
            <person name="Daims H."/>
        </authorList>
    </citation>
    <scope>NUCLEOTIDE SEQUENCE [LARGE SCALE GENOMIC DNA]</scope>
    <source>
        <strain evidence="2 3">VA</strain>
    </source>
</reference>
<evidence type="ECO:0000313" key="2">
    <source>
        <dbReference type="EMBL" id="WNM59395.1"/>
    </source>
</evidence>
<name>A0AA96GFP1_9BACT</name>
<evidence type="ECO:0008006" key="4">
    <source>
        <dbReference type="Google" id="ProtNLM"/>
    </source>
</evidence>
<keyword evidence="3" id="KW-1185">Reference proteome</keyword>
<dbReference type="KEGG" id="nall:PP769_06425"/>
<accession>A0AA96GFP1</accession>
<gene>
    <name evidence="2" type="ORF">PP769_06425</name>
</gene>
<proteinExistence type="predicted"/>
<evidence type="ECO:0000256" key="1">
    <source>
        <dbReference type="SAM" id="Phobius"/>
    </source>
</evidence>
<dbReference type="EMBL" id="CP116967">
    <property type="protein sequence ID" value="WNM59395.1"/>
    <property type="molecule type" value="Genomic_DNA"/>
</dbReference>
<feature type="transmembrane region" description="Helical" evidence="1">
    <location>
        <begin position="6"/>
        <end position="23"/>
    </location>
</feature>
<keyword evidence="1" id="KW-0472">Membrane</keyword>
<dbReference type="RefSeq" id="WP_312646135.1">
    <property type="nucleotide sequence ID" value="NZ_CP116967.1"/>
</dbReference>
<keyword evidence="1" id="KW-1133">Transmembrane helix</keyword>
<dbReference type="Proteomes" id="UP001302719">
    <property type="component" value="Chromosome"/>
</dbReference>
<evidence type="ECO:0000313" key="3">
    <source>
        <dbReference type="Proteomes" id="UP001302719"/>
    </source>
</evidence>